<dbReference type="PROSITE" id="PS50110">
    <property type="entry name" value="RESPONSE_REGULATORY"/>
    <property type="match status" value="1"/>
</dbReference>
<evidence type="ECO:0000256" key="9">
    <source>
        <dbReference type="PIRNR" id="PIRNR006171"/>
    </source>
</evidence>
<feature type="modified residue" description="4-aspartylphosphate" evidence="10">
    <location>
        <position position="56"/>
    </location>
</feature>
<evidence type="ECO:0000256" key="8">
    <source>
        <dbReference type="ARBA" id="ARBA00023163"/>
    </source>
</evidence>
<dbReference type="InterPro" id="IPR051271">
    <property type="entry name" value="2C-system_Tx_regulators"/>
</dbReference>
<evidence type="ECO:0000256" key="1">
    <source>
        <dbReference type="ARBA" id="ARBA00004496"/>
    </source>
</evidence>
<dbReference type="InterPro" id="IPR036388">
    <property type="entry name" value="WH-like_DNA-bd_sf"/>
</dbReference>
<keyword evidence="7 9" id="KW-0010">Activator</keyword>
<keyword evidence="4 9" id="KW-0902">Two-component regulatory system</keyword>
<name>A0A0F0KH43_9MICO</name>
<dbReference type="GO" id="GO:0005737">
    <property type="term" value="C:cytoplasm"/>
    <property type="evidence" value="ECO:0007669"/>
    <property type="project" value="UniProtKB-SubCell"/>
</dbReference>
<accession>A0A0F0KH43</accession>
<organism evidence="12 13">
    <name type="scientific">Microbacterium azadirachtae</name>
    <dbReference type="NCBI Taxonomy" id="582680"/>
    <lineage>
        <taxon>Bacteria</taxon>
        <taxon>Bacillati</taxon>
        <taxon>Actinomycetota</taxon>
        <taxon>Actinomycetes</taxon>
        <taxon>Micrococcales</taxon>
        <taxon>Microbacteriaceae</taxon>
        <taxon>Microbacterium</taxon>
    </lineage>
</organism>
<dbReference type="OrthoDB" id="7187989at2"/>
<comment type="subcellular location">
    <subcellularLocation>
        <location evidence="1 9">Cytoplasm</location>
    </subcellularLocation>
</comment>
<evidence type="ECO:0000256" key="10">
    <source>
        <dbReference type="PROSITE-ProRule" id="PRU00169"/>
    </source>
</evidence>
<dbReference type="SUPFAM" id="SSF46785">
    <property type="entry name" value="Winged helix' DNA-binding domain"/>
    <property type="match status" value="1"/>
</dbReference>
<dbReference type="Gene3D" id="3.40.50.2300">
    <property type="match status" value="1"/>
</dbReference>
<reference evidence="12 13" key="1">
    <citation type="submission" date="2015-02" db="EMBL/GenBank/DDBJ databases">
        <title>Draft genome sequences of ten Microbacterium spp. with emphasis on heavy metal contaminated environments.</title>
        <authorList>
            <person name="Corretto E."/>
        </authorList>
    </citation>
    <scope>NUCLEOTIDE SEQUENCE [LARGE SCALE GENOMIC DNA]</scope>
    <source>
        <strain evidence="12 13">DSM 23848</strain>
    </source>
</reference>
<dbReference type="GO" id="GO:0003700">
    <property type="term" value="F:DNA-binding transcription factor activity"/>
    <property type="evidence" value="ECO:0007669"/>
    <property type="project" value="InterPro"/>
</dbReference>
<evidence type="ECO:0000256" key="2">
    <source>
        <dbReference type="ARBA" id="ARBA00022490"/>
    </source>
</evidence>
<proteinExistence type="predicted"/>
<dbReference type="AlphaFoldDB" id="A0A0F0KH43"/>
<keyword evidence="13" id="KW-1185">Reference proteome</keyword>
<keyword evidence="3 10" id="KW-0597">Phosphoprotein</keyword>
<dbReference type="GO" id="GO:0003677">
    <property type="term" value="F:DNA binding"/>
    <property type="evidence" value="ECO:0007669"/>
    <property type="project" value="UniProtKB-KW"/>
</dbReference>
<protein>
    <recommendedName>
        <fullName evidence="9">Transcriptional regulatory protein</fullName>
    </recommendedName>
</protein>
<evidence type="ECO:0000259" key="11">
    <source>
        <dbReference type="PROSITE" id="PS50110"/>
    </source>
</evidence>
<dbReference type="GO" id="GO:0000156">
    <property type="term" value="F:phosphorelay response regulator activity"/>
    <property type="evidence" value="ECO:0007669"/>
    <property type="project" value="TreeGrafter"/>
</dbReference>
<dbReference type="EMBL" id="JYIT01000084">
    <property type="protein sequence ID" value="KJL19470.1"/>
    <property type="molecule type" value="Genomic_DNA"/>
</dbReference>
<sequence length="227" mass="24082">MIGVLIVDDDPLTLELHTAYVERLDGFAVVGECTGVRAALTAIAEVGDRIDLVLLDITMPDGSGIDVLRQIRAADADIDVIAVTSVREVDAVRRMSALGVAQYLLKPFPFRVFRERMQQYAERRARAIGITGAASQDEIDALVGGPPTGAVVLPKGLTAETLQAVTAALRAHGELSAGEAAPLVGVSRVTARRYLEHLVDARVATRAPRYGTPGRPETAYRLAGAGS</sequence>
<evidence type="ECO:0000256" key="7">
    <source>
        <dbReference type="ARBA" id="ARBA00023159"/>
    </source>
</evidence>
<dbReference type="PANTHER" id="PTHR45526">
    <property type="entry name" value="TRANSCRIPTIONAL REGULATORY PROTEIN DPIA"/>
    <property type="match status" value="1"/>
</dbReference>
<comment type="caution">
    <text evidence="12">The sequence shown here is derived from an EMBL/GenBank/DDBJ whole genome shotgun (WGS) entry which is preliminary data.</text>
</comment>
<feature type="domain" description="Response regulatory" evidence="11">
    <location>
        <begin position="3"/>
        <end position="121"/>
    </location>
</feature>
<dbReference type="Gene3D" id="1.10.10.10">
    <property type="entry name" value="Winged helix-like DNA-binding domain superfamily/Winged helix DNA-binding domain"/>
    <property type="match status" value="1"/>
</dbReference>
<dbReference type="SMART" id="SM00448">
    <property type="entry name" value="REC"/>
    <property type="match status" value="1"/>
</dbReference>
<gene>
    <name evidence="12" type="primary">dcuR</name>
    <name evidence="12" type="ORF">RL72_03119</name>
</gene>
<keyword evidence="8 9" id="KW-0804">Transcription</keyword>
<dbReference type="PANTHER" id="PTHR45526:SF1">
    <property type="entry name" value="TRANSCRIPTIONAL REGULATORY PROTEIN DCUR-RELATED"/>
    <property type="match status" value="1"/>
</dbReference>
<dbReference type="RefSeq" id="WP_045251776.1">
    <property type="nucleotide sequence ID" value="NZ_CP099706.1"/>
</dbReference>
<keyword evidence="6 9" id="KW-0238">DNA-binding</keyword>
<evidence type="ECO:0000313" key="13">
    <source>
        <dbReference type="Proteomes" id="UP000033448"/>
    </source>
</evidence>
<keyword evidence="5 9" id="KW-0805">Transcription regulation</keyword>
<evidence type="ECO:0000256" key="3">
    <source>
        <dbReference type="ARBA" id="ARBA00022553"/>
    </source>
</evidence>
<keyword evidence="2 9" id="KW-0963">Cytoplasm</keyword>
<evidence type="ECO:0000313" key="12">
    <source>
        <dbReference type="EMBL" id="KJL19470.1"/>
    </source>
</evidence>
<dbReference type="PIRSF" id="PIRSF006171">
    <property type="entry name" value="RR_citrat_malat"/>
    <property type="match status" value="1"/>
</dbReference>
<evidence type="ECO:0000256" key="6">
    <source>
        <dbReference type="ARBA" id="ARBA00023125"/>
    </source>
</evidence>
<dbReference type="Pfam" id="PF00072">
    <property type="entry name" value="Response_reg"/>
    <property type="match status" value="1"/>
</dbReference>
<dbReference type="Proteomes" id="UP000033448">
    <property type="component" value="Unassembled WGS sequence"/>
</dbReference>
<dbReference type="InterPro" id="IPR011006">
    <property type="entry name" value="CheY-like_superfamily"/>
</dbReference>
<dbReference type="InterPro" id="IPR024187">
    <property type="entry name" value="Sig_transdc_resp-reg_cit/mal"/>
</dbReference>
<dbReference type="InterPro" id="IPR036390">
    <property type="entry name" value="WH_DNA-bd_sf"/>
</dbReference>
<evidence type="ECO:0000256" key="4">
    <source>
        <dbReference type="ARBA" id="ARBA00023012"/>
    </source>
</evidence>
<dbReference type="InterPro" id="IPR001789">
    <property type="entry name" value="Sig_transdc_resp-reg_receiver"/>
</dbReference>
<dbReference type="SUPFAM" id="SSF52172">
    <property type="entry name" value="CheY-like"/>
    <property type="match status" value="1"/>
</dbReference>
<evidence type="ECO:0000256" key="5">
    <source>
        <dbReference type="ARBA" id="ARBA00023015"/>
    </source>
</evidence>
<dbReference type="PATRIC" id="fig|582680.7.peg.3178"/>